<dbReference type="InterPro" id="IPR029033">
    <property type="entry name" value="His_PPase_superfam"/>
</dbReference>
<protein>
    <submittedName>
        <fullName evidence="1">Phosphohistidine phosphatase</fullName>
    </submittedName>
</protein>
<keyword evidence="2" id="KW-1185">Reference proteome</keyword>
<dbReference type="SMART" id="SM00855">
    <property type="entry name" value="PGAM"/>
    <property type="match status" value="1"/>
</dbReference>
<evidence type="ECO:0000313" key="2">
    <source>
        <dbReference type="Proteomes" id="UP000217076"/>
    </source>
</evidence>
<dbReference type="Proteomes" id="UP000217076">
    <property type="component" value="Unassembled WGS sequence"/>
</dbReference>
<organism evidence="1 2">
    <name type="scientific">Roseospirillum parvum</name>
    <dbReference type="NCBI Taxonomy" id="83401"/>
    <lineage>
        <taxon>Bacteria</taxon>
        <taxon>Pseudomonadati</taxon>
        <taxon>Pseudomonadota</taxon>
        <taxon>Alphaproteobacteria</taxon>
        <taxon>Rhodospirillales</taxon>
        <taxon>Rhodospirillaceae</taxon>
        <taxon>Roseospirillum</taxon>
    </lineage>
</organism>
<name>A0A1G8BM61_9PROT</name>
<dbReference type="RefSeq" id="WP_092619359.1">
    <property type="nucleotide sequence ID" value="NZ_FNCV01000006.1"/>
</dbReference>
<dbReference type="Pfam" id="PF00300">
    <property type="entry name" value="His_Phos_1"/>
    <property type="match status" value="1"/>
</dbReference>
<dbReference type="PANTHER" id="PTHR47623">
    <property type="entry name" value="OS09G0287300 PROTEIN"/>
    <property type="match status" value="1"/>
</dbReference>
<dbReference type="CDD" id="cd07067">
    <property type="entry name" value="HP_PGM_like"/>
    <property type="match status" value="1"/>
</dbReference>
<accession>A0A1G8BM61</accession>
<dbReference type="STRING" id="83401.SAMN05421742_10672"/>
<dbReference type="PANTHER" id="PTHR47623:SF1">
    <property type="entry name" value="OS09G0287300 PROTEIN"/>
    <property type="match status" value="1"/>
</dbReference>
<dbReference type="OrthoDB" id="9810154at2"/>
<dbReference type="SUPFAM" id="SSF53254">
    <property type="entry name" value="Phosphoglycerate mutase-like"/>
    <property type="match status" value="1"/>
</dbReference>
<dbReference type="InterPro" id="IPR013078">
    <property type="entry name" value="His_Pase_superF_clade-1"/>
</dbReference>
<reference evidence="2" key="1">
    <citation type="submission" date="2016-10" db="EMBL/GenBank/DDBJ databases">
        <authorList>
            <person name="Varghese N."/>
            <person name="Submissions S."/>
        </authorList>
    </citation>
    <scope>NUCLEOTIDE SEQUENCE [LARGE SCALE GENOMIC DNA]</scope>
    <source>
        <strain evidence="2">930I</strain>
    </source>
</reference>
<evidence type="ECO:0000313" key="1">
    <source>
        <dbReference type="EMBL" id="SDH34302.1"/>
    </source>
</evidence>
<dbReference type="Gene3D" id="3.40.50.1240">
    <property type="entry name" value="Phosphoglycerate mutase-like"/>
    <property type="match status" value="1"/>
</dbReference>
<gene>
    <name evidence="1" type="ORF">SAMN05421742_10672</name>
</gene>
<sequence>MTDRHLVLLRHAKSAWDAPDLPDHARPLAERGQRAGAAMRRWLEQGRVPRPDLILCSDAVRAVQTLALVHPAWRADPPPLALRGDLYAFAPGPLLAALTALPQAVGTVLLIGHNPALEELAEGLIAGGDPVARGRLQAKFPTAALAHLTLTGATWADLGSGRCDLAAFIRPADLI</sequence>
<dbReference type="EMBL" id="FNCV01000006">
    <property type="protein sequence ID" value="SDH34302.1"/>
    <property type="molecule type" value="Genomic_DNA"/>
</dbReference>
<proteinExistence type="predicted"/>
<dbReference type="AlphaFoldDB" id="A0A1G8BM61"/>